<dbReference type="AlphaFoldDB" id="A0A0A1VU54"/>
<feature type="transmembrane region" description="Helical" evidence="7">
    <location>
        <begin position="411"/>
        <end position="431"/>
    </location>
</feature>
<feature type="transmembrane region" description="Helical" evidence="7">
    <location>
        <begin position="282"/>
        <end position="304"/>
    </location>
</feature>
<dbReference type="GO" id="GO:0042773">
    <property type="term" value="P:ATP synthesis coupled electron transport"/>
    <property type="evidence" value="ECO:0007669"/>
    <property type="project" value="InterPro"/>
</dbReference>
<evidence type="ECO:0000313" key="11">
    <source>
        <dbReference type="Proteomes" id="UP000030321"/>
    </source>
</evidence>
<proteinExistence type="predicted"/>
<feature type="transmembrane region" description="Helical" evidence="7">
    <location>
        <begin position="122"/>
        <end position="148"/>
    </location>
</feature>
<evidence type="ECO:0000256" key="6">
    <source>
        <dbReference type="RuleBase" id="RU000320"/>
    </source>
</evidence>
<comment type="subcellular location">
    <subcellularLocation>
        <location evidence="1">Endomembrane system</location>
        <topology evidence="1">Multi-pass membrane protein</topology>
    </subcellularLocation>
    <subcellularLocation>
        <location evidence="6">Membrane</location>
        <topology evidence="6">Multi-pass membrane protein</topology>
    </subcellularLocation>
</comment>
<evidence type="ECO:0000259" key="8">
    <source>
        <dbReference type="Pfam" id="PF00361"/>
    </source>
</evidence>
<evidence type="ECO:0000313" key="10">
    <source>
        <dbReference type="EMBL" id="GAL92978.1"/>
    </source>
</evidence>
<keyword evidence="2 6" id="KW-0812">Transmembrane</keyword>
<dbReference type="EMBL" id="BBPA01000031">
    <property type="protein sequence ID" value="GAL92978.1"/>
    <property type="molecule type" value="Genomic_DNA"/>
</dbReference>
<feature type="transmembrane region" description="Helical" evidence="7">
    <location>
        <begin position="223"/>
        <end position="244"/>
    </location>
</feature>
<evidence type="ECO:0000256" key="2">
    <source>
        <dbReference type="ARBA" id="ARBA00022692"/>
    </source>
</evidence>
<feature type="transmembrane region" description="Helical" evidence="7">
    <location>
        <begin position="311"/>
        <end position="329"/>
    </location>
</feature>
<dbReference type="GO" id="GO:0016020">
    <property type="term" value="C:membrane"/>
    <property type="evidence" value="ECO:0007669"/>
    <property type="project" value="UniProtKB-SubCell"/>
</dbReference>
<dbReference type="InterPro" id="IPR010217">
    <property type="entry name" value="NU5C2"/>
</dbReference>
<protein>
    <submittedName>
        <fullName evidence="10">NADH dehydrogenase subunit 5</fullName>
    </submittedName>
</protein>
<dbReference type="GO" id="GO:0003954">
    <property type="term" value="F:NADH dehydrogenase activity"/>
    <property type="evidence" value="ECO:0007669"/>
    <property type="project" value="TreeGrafter"/>
</dbReference>
<comment type="function">
    <text evidence="5">NDH-1 shuttles electrons from NAD(P)H, via FMN and iron-sulfur (Fe-S) centers, to quinones in the respiratory chain. The immediate electron acceptor for the enzyme in this species is believed to be plastoquinone. Couples the redox reaction to proton translocation (for every two electrons transferred, four hydrogen ions are translocated across the cytoplasmic membrane), and thus conserves the redox energy in a proton gradient.</text>
</comment>
<keyword evidence="3 7" id="KW-1133">Transmembrane helix</keyword>
<dbReference type="GO" id="GO:0012505">
    <property type="term" value="C:endomembrane system"/>
    <property type="evidence" value="ECO:0007669"/>
    <property type="project" value="UniProtKB-SubCell"/>
</dbReference>
<dbReference type="InterPro" id="IPR001750">
    <property type="entry name" value="ND/Mrp_TM"/>
</dbReference>
<feature type="domain" description="NADH:quinone oxidoreductase/Mrp antiporter transmembrane" evidence="8">
    <location>
        <begin position="139"/>
        <end position="423"/>
    </location>
</feature>
<gene>
    <name evidence="10" type="ORF">N44_01665</name>
</gene>
<dbReference type="PANTHER" id="PTHR42829">
    <property type="entry name" value="NADH-UBIQUINONE OXIDOREDUCTASE CHAIN 5"/>
    <property type="match status" value="1"/>
</dbReference>
<evidence type="ECO:0000256" key="4">
    <source>
        <dbReference type="ARBA" id="ARBA00023136"/>
    </source>
</evidence>
<comment type="caution">
    <text evidence="10">The sequence shown here is derived from an EMBL/GenBank/DDBJ whole genome shotgun (WGS) entry which is preliminary data.</text>
</comment>
<feature type="transmembrane region" description="Helical" evidence="7">
    <location>
        <begin position="256"/>
        <end position="276"/>
    </location>
</feature>
<dbReference type="Pfam" id="PF00662">
    <property type="entry name" value="Proton_antipo_N"/>
    <property type="match status" value="1"/>
</dbReference>
<dbReference type="Pfam" id="PF00361">
    <property type="entry name" value="Proton_antipo_M"/>
    <property type="match status" value="1"/>
</dbReference>
<dbReference type="PRINTS" id="PR01434">
    <property type="entry name" value="NADHDHGNASE5"/>
</dbReference>
<dbReference type="NCBIfam" id="NF005633">
    <property type="entry name" value="PRK07390.1"/>
    <property type="match status" value="1"/>
</dbReference>
<evidence type="ECO:0000256" key="1">
    <source>
        <dbReference type="ARBA" id="ARBA00004127"/>
    </source>
</evidence>
<dbReference type="PANTHER" id="PTHR42829:SF2">
    <property type="entry name" value="NADH-UBIQUINONE OXIDOREDUCTASE CHAIN 5"/>
    <property type="match status" value="1"/>
</dbReference>
<dbReference type="Proteomes" id="UP000030321">
    <property type="component" value="Unassembled WGS sequence"/>
</dbReference>
<feature type="transmembrane region" description="Helical" evidence="7">
    <location>
        <begin position="379"/>
        <end position="399"/>
    </location>
</feature>
<evidence type="ECO:0000256" key="3">
    <source>
        <dbReference type="ARBA" id="ARBA00022989"/>
    </source>
</evidence>
<feature type="transmembrane region" description="Helical" evidence="7">
    <location>
        <begin position="596"/>
        <end position="615"/>
    </location>
</feature>
<organism evidence="10 11">
    <name type="scientific">Microcystis aeruginosa NIES-44</name>
    <dbReference type="NCBI Taxonomy" id="449439"/>
    <lineage>
        <taxon>Bacteria</taxon>
        <taxon>Bacillati</taxon>
        <taxon>Cyanobacteriota</taxon>
        <taxon>Cyanophyceae</taxon>
        <taxon>Oscillatoriophycideae</taxon>
        <taxon>Chroococcales</taxon>
        <taxon>Microcystaceae</taxon>
        <taxon>Microcystis</taxon>
    </lineage>
</organism>
<keyword evidence="4 7" id="KW-0472">Membrane</keyword>
<feature type="transmembrane region" description="Helical" evidence="7">
    <location>
        <begin position="43"/>
        <end position="62"/>
    </location>
</feature>
<name>A0A0A1VU54_MICAE</name>
<evidence type="ECO:0000256" key="5">
    <source>
        <dbReference type="ARBA" id="ARBA00025624"/>
    </source>
</evidence>
<dbReference type="InterPro" id="IPR003945">
    <property type="entry name" value="NU5C-like"/>
</dbReference>
<dbReference type="RefSeq" id="WP_045358693.1">
    <property type="nucleotide sequence ID" value="NZ_BBPA01000031.1"/>
</dbReference>
<evidence type="ECO:0000256" key="7">
    <source>
        <dbReference type="SAM" id="Phobius"/>
    </source>
</evidence>
<feature type="transmembrane region" description="Helical" evidence="7">
    <location>
        <begin position="185"/>
        <end position="203"/>
    </location>
</feature>
<dbReference type="NCBIfam" id="TIGR01960">
    <property type="entry name" value="ndhF3_CO2"/>
    <property type="match status" value="1"/>
</dbReference>
<feature type="transmembrane region" description="Helical" evidence="7">
    <location>
        <begin position="493"/>
        <end position="516"/>
    </location>
</feature>
<dbReference type="Gene3D" id="1.20.5.2700">
    <property type="match status" value="1"/>
</dbReference>
<dbReference type="GO" id="GO:0008137">
    <property type="term" value="F:NADH dehydrogenase (ubiquinone) activity"/>
    <property type="evidence" value="ECO:0007669"/>
    <property type="project" value="InterPro"/>
</dbReference>
<feature type="domain" description="NADH-Ubiquinone oxidoreductase (complex I) chain 5 N-terminal" evidence="9">
    <location>
        <begin position="73"/>
        <end position="123"/>
    </location>
</feature>
<sequence>MKDLFLYTCWLIPIYGLIGSILTLPWSLGIISRTGPRPAAYINLLMTVLGLIHGTIAFNQIWHRETIKLAFEWVKVADLSLSLSIELSPVSLGTLEVITLISLLAQIYALGYMEKDWSLARFYGLMGFFEAALGGIALSDSLLFSYAFLEMLTVSTYLLVGFWYAQPLVVTAARDAFLTKRVGDIILLMGLVALSSYGEGLSFSQLENWAVNNPVGPLTATLLGLALIAGPTGKCAQFPLNLWLDEAMEGPNPAGIMRNSIVVSAGAYVLIKLQPVFTLSPIAADVLIVLGTMTAIGTSLMALSQIDIKRVLCHSTSAYLGLVFVAVGLGHVDIALLILFSHAVAKALLFMSAGALILTTSNQNITEMGGIWARMPATTMAFLGGSAGMTVLMPLGMFWTLKRWLSGEWAIPWWLLAVLIFVNCLSIVNLTRVFRLVFLGQTQSKTHRTPEVAWPMALPMVALILIVLLAPIIPLRWDFWLSFTNPLLNNQSFTIVWGFPLLIASGVIALVIGSMVELRRAWARPTGLILRFLQDLFAYDFYLDRIYQFTVVLAVGSLSKITAWLDRYIIDGLVNLVSLATIFSGSALKYNVSGQSQFYVLTILFGIGGLIWLLLNGQWSLITDYWSSLLTH</sequence>
<feature type="transmembrane region" description="Helical" evidence="7">
    <location>
        <begin position="452"/>
        <end position="473"/>
    </location>
</feature>
<feature type="transmembrane region" description="Helical" evidence="7">
    <location>
        <begin position="90"/>
        <end position="110"/>
    </location>
</feature>
<feature type="transmembrane region" description="Helical" evidence="7">
    <location>
        <begin position="335"/>
        <end position="358"/>
    </location>
</feature>
<evidence type="ECO:0000259" key="9">
    <source>
        <dbReference type="Pfam" id="PF00662"/>
    </source>
</evidence>
<dbReference type="GO" id="GO:0015990">
    <property type="term" value="P:electron transport coupled proton transport"/>
    <property type="evidence" value="ECO:0007669"/>
    <property type="project" value="TreeGrafter"/>
</dbReference>
<dbReference type="InterPro" id="IPR001516">
    <property type="entry name" value="Proton_antipo_N"/>
</dbReference>
<accession>A0A0A1VU54</accession>
<feature type="transmembrane region" description="Helical" evidence="7">
    <location>
        <begin position="12"/>
        <end position="31"/>
    </location>
</feature>
<reference evidence="11" key="1">
    <citation type="journal article" date="2015" name="Genome">
        <title>Whole Genome Sequence of the Non-Microcystin-Producing Microcystis aeruginosa Strain NIES-44.</title>
        <authorList>
            <person name="Okano K."/>
            <person name="Miyata N."/>
            <person name="Ozaki Y."/>
        </authorList>
    </citation>
    <scope>NUCLEOTIDE SEQUENCE [LARGE SCALE GENOMIC DNA]</scope>
    <source>
        <strain evidence="11">NIES-44</strain>
    </source>
</reference>